<dbReference type="EMBL" id="HBUF01198912">
    <property type="protein sequence ID" value="CAG6661163.1"/>
    <property type="molecule type" value="Transcribed_RNA"/>
</dbReference>
<protein>
    <submittedName>
        <fullName evidence="1">Uncharacterized protein</fullName>
    </submittedName>
</protein>
<sequence length="150" mass="16752">MISSVITTLSWTITIGIHCLQMIICHSKLCPPPLKLKPLASSRDTIRSSKSSSTEQSSTNTGFVNGLISLTNIVSSATFSNESKEYSTRMRRPRRNLNSFPTIQTLQIIWKLQLGRMNYPGLNKWTGDTIIILINLLCLSVTGWRLNGKP</sequence>
<name>A0A8D8S0U6_9HEMI</name>
<accession>A0A8D8S0U6</accession>
<dbReference type="AlphaFoldDB" id="A0A8D8S0U6"/>
<proteinExistence type="predicted"/>
<organism evidence="1">
    <name type="scientific">Cacopsylla melanoneura</name>
    <dbReference type="NCBI Taxonomy" id="428564"/>
    <lineage>
        <taxon>Eukaryota</taxon>
        <taxon>Metazoa</taxon>
        <taxon>Ecdysozoa</taxon>
        <taxon>Arthropoda</taxon>
        <taxon>Hexapoda</taxon>
        <taxon>Insecta</taxon>
        <taxon>Pterygota</taxon>
        <taxon>Neoptera</taxon>
        <taxon>Paraneoptera</taxon>
        <taxon>Hemiptera</taxon>
        <taxon>Sternorrhyncha</taxon>
        <taxon>Psylloidea</taxon>
        <taxon>Psyllidae</taxon>
        <taxon>Psyllinae</taxon>
        <taxon>Cacopsylla</taxon>
    </lineage>
</organism>
<evidence type="ECO:0000313" key="1">
    <source>
        <dbReference type="EMBL" id="CAG6661163.1"/>
    </source>
</evidence>
<reference evidence="1" key="1">
    <citation type="submission" date="2021-05" db="EMBL/GenBank/DDBJ databases">
        <authorList>
            <person name="Alioto T."/>
            <person name="Alioto T."/>
            <person name="Gomez Garrido J."/>
        </authorList>
    </citation>
    <scope>NUCLEOTIDE SEQUENCE</scope>
</reference>